<reference evidence="1 2" key="1">
    <citation type="submission" date="2024-02" db="EMBL/GenBank/DDBJ databases">
        <title>A draft genome for the cacao thread blight pathogen Marasmius crinis-equi.</title>
        <authorList>
            <person name="Cohen S.P."/>
            <person name="Baruah I.K."/>
            <person name="Amoako-Attah I."/>
            <person name="Bukari Y."/>
            <person name="Meinhardt L.W."/>
            <person name="Bailey B.A."/>
        </authorList>
    </citation>
    <scope>NUCLEOTIDE SEQUENCE [LARGE SCALE GENOMIC DNA]</scope>
    <source>
        <strain evidence="1 2">GH-76</strain>
    </source>
</reference>
<evidence type="ECO:0000313" key="1">
    <source>
        <dbReference type="EMBL" id="KAL0574647.1"/>
    </source>
</evidence>
<evidence type="ECO:0000313" key="2">
    <source>
        <dbReference type="Proteomes" id="UP001465976"/>
    </source>
</evidence>
<gene>
    <name evidence="1" type="ORF">V5O48_007317</name>
</gene>
<keyword evidence="2" id="KW-1185">Reference proteome</keyword>
<name>A0ABR3FH12_9AGAR</name>
<comment type="caution">
    <text evidence="1">The sequence shown here is derived from an EMBL/GenBank/DDBJ whole genome shotgun (WGS) entry which is preliminary data.</text>
</comment>
<sequence length="164" mass="18444">MPCICWGPTTTPLFYWCSDPEGQKCIPEADWEEHGIPKLQMETWIGTSWPGGIYRTVAEYLWLKNSNGKQYVLDRGYPLISQWDPHNPDTGDWEQPAEDEVAGSFRFASPSSCSLVEIPNGACAQSSTKTDGKKDAAGGTVTRWVKGLLKRDGMCSRQSFDWRF</sequence>
<accession>A0ABR3FH12</accession>
<dbReference type="Proteomes" id="UP001465976">
    <property type="component" value="Unassembled WGS sequence"/>
</dbReference>
<protein>
    <submittedName>
        <fullName evidence="1">Uncharacterized protein</fullName>
    </submittedName>
</protein>
<organism evidence="1 2">
    <name type="scientific">Marasmius crinis-equi</name>
    <dbReference type="NCBI Taxonomy" id="585013"/>
    <lineage>
        <taxon>Eukaryota</taxon>
        <taxon>Fungi</taxon>
        <taxon>Dikarya</taxon>
        <taxon>Basidiomycota</taxon>
        <taxon>Agaricomycotina</taxon>
        <taxon>Agaricomycetes</taxon>
        <taxon>Agaricomycetidae</taxon>
        <taxon>Agaricales</taxon>
        <taxon>Marasmiineae</taxon>
        <taxon>Marasmiaceae</taxon>
        <taxon>Marasmius</taxon>
    </lineage>
</organism>
<dbReference type="EMBL" id="JBAHYK010000379">
    <property type="protein sequence ID" value="KAL0574647.1"/>
    <property type="molecule type" value="Genomic_DNA"/>
</dbReference>
<proteinExistence type="predicted"/>